<comment type="caution">
    <text evidence="1">The sequence shown here is derived from an EMBL/GenBank/DDBJ whole genome shotgun (WGS) entry which is preliminary data.</text>
</comment>
<evidence type="ECO:0000313" key="1">
    <source>
        <dbReference type="EMBL" id="PLW66581.1"/>
    </source>
</evidence>
<gene>
    <name evidence="1" type="ORF">C0039_20790</name>
</gene>
<keyword evidence="2" id="KW-1185">Reference proteome</keyword>
<reference evidence="1 2" key="1">
    <citation type="submission" date="2018-01" db="EMBL/GenBank/DDBJ databases">
        <title>The draft genome sequence of Halioglobus lutimaris HF004.</title>
        <authorList>
            <person name="Du Z.-J."/>
            <person name="Shi M.-J."/>
        </authorList>
    </citation>
    <scope>NUCLEOTIDE SEQUENCE [LARGE SCALE GENOMIC DNA]</scope>
    <source>
        <strain evidence="1 2">HF004</strain>
    </source>
</reference>
<protein>
    <submittedName>
        <fullName evidence="1">Uncharacterized protein</fullName>
    </submittedName>
</protein>
<dbReference type="Proteomes" id="UP000235005">
    <property type="component" value="Unassembled WGS sequence"/>
</dbReference>
<accession>A0A2N5WWH4</accession>
<name>A0A2N5WWH4_9GAMM</name>
<sequence length="105" mass="12075">MSIYDKPMTIEELTMEATQYIEDIKLQIAEHLCDATGIDPTNRKIGRFICNSLCEDNLQATKHWLEEHLNESDTFLEEARLDKIESAFRSALFTRVPSRLLGGNE</sequence>
<organism evidence="1 2">
    <name type="scientific">Pseudohalioglobus lutimaris</name>
    <dbReference type="NCBI Taxonomy" id="1737061"/>
    <lineage>
        <taxon>Bacteria</taxon>
        <taxon>Pseudomonadati</taxon>
        <taxon>Pseudomonadota</taxon>
        <taxon>Gammaproteobacteria</taxon>
        <taxon>Cellvibrionales</taxon>
        <taxon>Halieaceae</taxon>
        <taxon>Pseudohalioglobus</taxon>
    </lineage>
</organism>
<dbReference type="AlphaFoldDB" id="A0A2N5WWH4"/>
<dbReference type="RefSeq" id="WP_101519177.1">
    <property type="nucleotide sequence ID" value="NZ_PKUS01000063.1"/>
</dbReference>
<dbReference type="EMBL" id="PKUS01000063">
    <property type="protein sequence ID" value="PLW66581.1"/>
    <property type="molecule type" value="Genomic_DNA"/>
</dbReference>
<evidence type="ECO:0000313" key="2">
    <source>
        <dbReference type="Proteomes" id="UP000235005"/>
    </source>
</evidence>
<proteinExistence type="predicted"/>